<dbReference type="InterPro" id="IPR013114">
    <property type="entry name" value="FabA_FabZ"/>
</dbReference>
<evidence type="ECO:0000313" key="11">
    <source>
        <dbReference type="Proteomes" id="UP000247565"/>
    </source>
</evidence>
<evidence type="ECO:0000256" key="7">
    <source>
        <dbReference type="ARBA" id="ARBA00023239"/>
    </source>
</evidence>
<dbReference type="InterPro" id="IPR010084">
    <property type="entry name" value="FabZ"/>
</dbReference>
<keyword evidence="7 9" id="KW-0456">Lyase</keyword>
<dbReference type="NCBIfam" id="TIGR01750">
    <property type="entry name" value="fabZ"/>
    <property type="match status" value="1"/>
</dbReference>
<dbReference type="Proteomes" id="UP000247565">
    <property type="component" value="Unassembled WGS sequence"/>
</dbReference>
<dbReference type="PANTHER" id="PTHR30272">
    <property type="entry name" value="3-HYDROXYACYL-[ACYL-CARRIER-PROTEIN] DEHYDRATASE"/>
    <property type="match status" value="1"/>
</dbReference>
<dbReference type="NCBIfam" id="NF000582">
    <property type="entry name" value="PRK00006.1"/>
    <property type="match status" value="1"/>
</dbReference>
<sequence length="165" mass="18129">MNKNLENSTVQSDTINSEIDILVIDIEGIMKAIPHRYPFLLIDRVVDVKLGSSATGIKNVTVNDQFFIGHFPGHPVMPGVLIIEAMAQTAAVLVVKTLGSEFEGKLVYFMTVDSAKFRKPVVPGDQLHIHVEKERNRANVWKFRGIAKVNGVSVAEAIFSAMIVG</sequence>
<evidence type="ECO:0000256" key="2">
    <source>
        <dbReference type="ARBA" id="ARBA00009174"/>
    </source>
</evidence>
<dbReference type="GO" id="GO:0005737">
    <property type="term" value="C:cytoplasm"/>
    <property type="evidence" value="ECO:0007669"/>
    <property type="project" value="UniProtKB-SubCell"/>
</dbReference>
<evidence type="ECO:0000256" key="1">
    <source>
        <dbReference type="ARBA" id="ARBA00004496"/>
    </source>
</evidence>
<proteinExistence type="inferred from homology"/>
<keyword evidence="5 9" id="KW-0441">Lipid A biosynthesis</keyword>
<dbReference type="Pfam" id="PF07977">
    <property type="entry name" value="FabA"/>
    <property type="match status" value="1"/>
</dbReference>
<keyword evidence="3 9" id="KW-0963">Cytoplasm</keyword>
<name>A0A318MY89_9PROT</name>
<organism evidence="10 11">
    <name type="scientific">Commensalibacter melissae</name>
    <dbReference type="NCBI Taxonomy" id="2070537"/>
    <lineage>
        <taxon>Bacteria</taxon>
        <taxon>Pseudomonadati</taxon>
        <taxon>Pseudomonadota</taxon>
        <taxon>Alphaproteobacteria</taxon>
        <taxon>Acetobacterales</taxon>
        <taxon>Acetobacteraceae</taxon>
    </lineage>
</organism>
<comment type="function">
    <text evidence="8 9">Involved in unsaturated fatty acids biosynthesis. Catalyzes the dehydration of short chain beta-hydroxyacyl-ACPs and long chain saturated and unsaturated beta-hydroxyacyl-ACPs.</text>
</comment>
<dbReference type="GO" id="GO:0019171">
    <property type="term" value="F:(3R)-hydroxyacyl-[acyl-carrier-protein] dehydratase activity"/>
    <property type="evidence" value="ECO:0007669"/>
    <property type="project" value="UniProtKB-EC"/>
</dbReference>
<dbReference type="PANTHER" id="PTHR30272:SF1">
    <property type="entry name" value="3-HYDROXYACYL-[ACYL-CARRIER-PROTEIN] DEHYDRATASE"/>
    <property type="match status" value="1"/>
</dbReference>
<dbReference type="InterPro" id="IPR029069">
    <property type="entry name" value="HotDog_dom_sf"/>
</dbReference>
<comment type="subcellular location">
    <subcellularLocation>
        <location evidence="1 9">Cytoplasm</location>
    </subcellularLocation>
</comment>
<evidence type="ECO:0000256" key="3">
    <source>
        <dbReference type="ARBA" id="ARBA00022490"/>
    </source>
</evidence>
<dbReference type="SUPFAM" id="SSF54637">
    <property type="entry name" value="Thioesterase/thiol ester dehydrase-isomerase"/>
    <property type="match status" value="1"/>
</dbReference>
<dbReference type="GO" id="GO:0006633">
    <property type="term" value="P:fatty acid biosynthetic process"/>
    <property type="evidence" value="ECO:0007669"/>
    <property type="project" value="UniProtKB-UniRule"/>
</dbReference>
<comment type="caution">
    <text evidence="10">The sequence shown here is derived from an EMBL/GenBank/DDBJ whole genome shotgun (WGS) entry which is preliminary data.</text>
</comment>
<keyword evidence="11" id="KW-1185">Reference proteome</keyword>
<dbReference type="GO" id="GO:0016020">
    <property type="term" value="C:membrane"/>
    <property type="evidence" value="ECO:0007669"/>
    <property type="project" value="GOC"/>
</dbReference>
<dbReference type="FunFam" id="3.10.129.10:FF:000001">
    <property type="entry name" value="3-hydroxyacyl-[acyl-carrier-protein] dehydratase FabZ"/>
    <property type="match status" value="1"/>
</dbReference>
<dbReference type="GO" id="GO:0009245">
    <property type="term" value="P:lipid A biosynthetic process"/>
    <property type="evidence" value="ECO:0007669"/>
    <property type="project" value="UniProtKB-UniRule"/>
</dbReference>
<dbReference type="EC" id="4.2.1.59" evidence="9"/>
<feature type="active site" evidence="9">
    <location>
        <position position="70"/>
    </location>
</feature>
<evidence type="ECO:0000256" key="6">
    <source>
        <dbReference type="ARBA" id="ARBA00023098"/>
    </source>
</evidence>
<keyword evidence="4 9" id="KW-0444">Lipid biosynthesis</keyword>
<evidence type="ECO:0000313" key="10">
    <source>
        <dbReference type="EMBL" id="PXZ01630.1"/>
    </source>
</evidence>
<dbReference type="AlphaFoldDB" id="A0A318MY89"/>
<accession>A0A318MY89</accession>
<evidence type="ECO:0000256" key="5">
    <source>
        <dbReference type="ARBA" id="ARBA00022556"/>
    </source>
</evidence>
<keyword evidence="6 9" id="KW-0443">Lipid metabolism</keyword>
<evidence type="ECO:0000256" key="9">
    <source>
        <dbReference type="HAMAP-Rule" id="MF_00406"/>
    </source>
</evidence>
<evidence type="ECO:0000256" key="8">
    <source>
        <dbReference type="ARBA" id="ARBA00025049"/>
    </source>
</evidence>
<dbReference type="HAMAP" id="MF_00406">
    <property type="entry name" value="FabZ"/>
    <property type="match status" value="1"/>
</dbReference>
<gene>
    <name evidence="9 10" type="primary">fabZ</name>
    <name evidence="10" type="ORF">DK869_01055</name>
</gene>
<dbReference type="EMBL" id="QGLT01000001">
    <property type="protein sequence ID" value="PXZ01630.1"/>
    <property type="molecule type" value="Genomic_DNA"/>
</dbReference>
<evidence type="ECO:0000256" key="4">
    <source>
        <dbReference type="ARBA" id="ARBA00022516"/>
    </source>
</evidence>
<reference evidence="10 11" key="1">
    <citation type="submission" date="2018-05" db="EMBL/GenBank/DDBJ databases">
        <title>Reference genomes for bee gut microbiota database.</title>
        <authorList>
            <person name="Ellegaard K.M."/>
        </authorList>
    </citation>
    <scope>NUCLEOTIDE SEQUENCE [LARGE SCALE GENOMIC DNA]</scope>
    <source>
        <strain evidence="10 11">ESL0284</strain>
    </source>
</reference>
<dbReference type="CDD" id="cd01288">
    <property type="entry name" value="FabZ"/>
    <property type="match status" value="1"/>
</dbReference>
<comment type="similarity">
    <text evidence="2 9">Belongs to the thioester dehydratase family. FabZ subfamily.</text>
</comment>
<protein>
    <recommendedName>
        <fullName evidence="9">3-hydroxyacyl-[acyl-carrier-protein] dehydratase FabZ</fullName>
        <ecNumber evidence="9">4.2.1.59</ecNumber>
    </recommendedName>
    <alternativeName>
        <fullName evidence="9">(3R)-hydroxymyristoyl-[acyl-carrier-protein] dehydratase</fullName>
        <shortName evidence="9">(3R)-hydroxymyristoyl-ACP dehydrase</shortName>
    </alternativeName>
    <alternativeName>
        <fullName evidence="9">Beta-hydroxyacyl-ACP dehydratase</fullName>
    </alternativeName>
</protein>
<comment type="catalytic activity">
    <reaction evidence="9">
        <text>a (3R)-hydroxyacyl-[ACP] = a (2E)-enoyl-[ACP] + H2O</text>
        <dbReference type="Rhea" id="RHEA:13097"/>
        <dbReference type="Rhea" id="RHEA-COMP:9925"/>
        <dbReference type="Rhea" id="RHEA-COMP:9945"/>
        <dbReference type="ChEBI" id="CHEBI:15377"/>
        <dbReference type="ChEBI" id="CHEBI:78784"/>
        <dbReference type="ChEBI" id="CHEBI:78827"/>
        <dbReference type="EC" id="4.2.1.59"/>
    </reaction>
</comment>
<dbReference type="Gene3D" id="3.10.129.10">
    <property type="entry name" value="Hotdog Thioesterase"/>
    <property type="match status" value="1"/>
</dbReference>
<dbReference type="OrthoDB" id="9772788at2"/>